<dbReference type="PANTHER" id="PTHR42794:SF2">
    <property type="entry name" value="ABC TRANSPORTER ATP-BINDING PROTEIN"/>
    <property type="match status" value="1"/>
</dbReference>
<evidence type="ECO:0000256" key="1">
    <source>
        <dbReference type="ARBA" id="ARBA00022741"/>
    </source>
</evidence>
<protein>
    <recommendedName>
        <fullName evidence="3">ABC transporter domain-containing protein</fullName>
    </recommendedName>
</protein>
<name>A0A3B1BFW0_9ZZZZ</name>
<evidence type="ECO:0000256" key="2">
    <source>
        <dbReference type="ARBA" id="ARBA00022840"/>
    </source>
</evidence>
<dbReference type="SUPFAM" id="SSF52540">
    <property type="entry name" value="P-loop containing nucleoside triphosphate hydrolases"/>
    <property type="match status" value="1"/>
</dbReference>
<dbReference type="Pfam" id="PF00005">
    <property type="entry name" value="ABC_tran"/>
    <property type="match status" value="1"/>
</dbReference>
<feature type="domain" description="ABC transporter" evidence="3">
    <location>
        <begin position="6"/>
        <end position="242"/>
    </location>
</feature>
<evidence type="ECO:0000259" key="3">
    <source>
        <dbReference type="PROSITE" id="PS50893"/>
    </source>
</evidence>
<dbReference type="EMBL" id="UOFU01000352">
    <property type="protein sequence ID" value="VAX03867.1"/>
    <property type="molecule type" value="Genomic_DNA"/>
</dbReference>
<accession>A0A3B1BFW0</accession>
<dbReference type="Gene3D" id="3.40.50.300">
    <property type="entry name" value="P-loop containing nucleotide triphosphate hydrolases"/>
    <property type="match status" value="1"/>
</dbReference>
<keyword evidence="1" id="KW-0547">Nucleotide-binding</keyword>
<organism evidence="4">
    <name type="scientific">hydrothermal vent metagenome</name>
    <dbReference type="NCBI Taxonomy" id="652676"/>
    <lineage>
        <taxon>unclassified sequences</taxon>
        <taxon>metagenomes</taxon>
        <taxon>ecological metagenomes</taxon>
    </lineage>
</organism>
<dbReference type="AlphaFoldDB" id="A0A3B1BFW0"/>
<keyword evidence="2" id="KW-0067">ATP-binding</keyword>
<proteinExistence type="predicted"/>
<dbReference type="PROSITE" id="PS00211">
    <property type="entry name" value="ABC_TRANSPORTER_1"/>
    <property type="match status" value="1"/>
</dbReference>
<sequence>MSTPLLTACSLTVEIGGKQVCNDLNFDIHAGQCWALLGINGVGKTTLLHTLAGLRAPTAGQVLLNGQAIDTLPRRQGARQLGLLLQEEGDAFPGTVLETALSGRHPHLGRWQWESVADITLAKRALAQVGLAGLEPRQINTLSGGERRRLSLATLLTQDPQLFLLDEPTNHLDPHQQITLLELLIAQVYGEARGLLMILHDVNLASRFCDHALLLFGNGESLHGPLSKVLTAKNIEHLYSHPVIKLDGPRGPVYLPQ</sequence>
<dbReference type="PANTHER" id="PTHR42794">
    <property type="entry name" value="HEMIN IMPORT ATP-BINDING PROTEIN HMUV"/>
    <property type="match status" value="1"/>
</dbReference>
<gene>
    <name evidence="4" type="ORF">MNBD_GAMMA20-453</name>
</gene>
<dbReference type="InterPro" id="IPR027417">
    <property type="entry name" value="P-loop_NTPase"/>
</dbReference>
<evidence type="ECO:0000313" key="4">
    <source>
        <dbReference type="EMBL" id="VAX03867.1"/>
    </source>
</evidence>
<dbReference type="InterPro" id="IPR003593">
    <property type="entry name" value="AAA+_ATPase"/>
</dbReference>
<dbReference type="GO" id="GO:0005524">
    <property type="term" value="F:ATP binding"/>
    <property type="evidence" value="ECO:0007669"/>
    <property type="project" value="UniProtKB-KW"/>
</dbReference>
<reference evidence="4" key="1">
    <citation type="submission" date="2018-06" db="EMBL/GenBank/DDBJ databases">
        <authorList>
            <person name="Zhirakovskaya E."/>
        </authorList>
    </citation>
    <scope>NUCLEOTIDE SEQUENCE</scope>
</reference>
<dbReference type="InterPro" id="IPR017871">
    <property type="entry name" value="ABC_transporter-like_CS"/>
</dbReference>
<dbReference type="SMART" id="SM00382">
    <property type="entry name" value="AAA"/>
    <property type="match status" value="1"/>
</dbReference>
<dbReference type="InterPro" id="IPR003439">
    <property type="entry name" value="ABC_transporter-like_ATP-bd"/>
</dbReference>
<dbReference type="GO" id="GO:0016887">
    <property type="term" value="F:ATP hydrolysis activity"/>
    <property type="evidence" value="ECO:0007669"/>
    <property type="project" value="InterPro"/>
</dbReference>
<dbReference type="CDD" id="cd03214">
    <property type="entry name" value="ABC_Iron-Siderophores_B12_Hemin"/>
    <property type="match status" value="1"/>
</dbReference>
<dbReference type="PROSITE" id="PS50893">
    <property type="entry name" value="ABC_TRANSPORTER_2"/>
    <property type="match status" value="1"/>
</dbReference>